<evidence type="ECO:0000259" key="12">
    <source>
        <dbReference type="PROSITE" id="PS50862"/>
    </source>
</evidence>
<dbReference type="FunFam" id="3.40.50.800:FF:000004">
    <property type="entry name" value="Glycine--tRNA ligase 2"/>
    <property type="match status" value="1"/>
</dbReference>
<keyword evidence="8" id="KW-0067">ATP-binding</keyword>
<dbReference type="InterPro" id="IPR033731">
    <property type="entry name" value="GlyRS-like_core"/>
</dbReference>
<dbReference type="InterPro" id="IPR002314">
    <property type="entry name" value="aa-tRNA-synt_IIb"/>
</dbReference>
<dbReference type="GO" id="GO:0004820">
    <property type="term" value="F:glycine-tRNA ligase activity"/>
    <property type="evidence" value="ECO:0007669"/>
    <property type="project" value="UniProtKB-EC"/>
</dbReference>
<keyword evidence="6" id="KW-0436">Ligase</keyword>
<dbReference type="NCBIfam" id="NF003211">
    <property type="entry name" value="PRK04173.1"/>
    <property type="match status" value="1"/>
</dbReference>
<dbReference type="EMBL" id="CDMZ01003467">
    <property type="protein sequence ID" value="CEM46480.1"/>
    <property type="molecule type" value="Genomic_DNA"/>
</dbReference>
<accession>A0A0G4HQA8</accession>
<proteinExistence type="inferred from homology"/>
<dbReference type="GO" id="GO:0070150">
    <property type="term" value="P:mitochondrial glycyl-tRNA aminoacylation"/>
    <property type="evidence" value="ECO:0007669"/>
    <property type="project" value="TreeGrafter"/>
</dbReference>
<dbReference type="FunFam" id="3.30.40.230:FF:000001">
    <property type="entry name" value="Glycine--tRNA ligase"/>
    <property type="match status" value="1"/>
</dbReference>
<feature type="domain" description="Aminoacyl-transfer RNA synthetases class-II family profile" evidence="12">
    <location>
        <begin position="133"/>
        <end position="543"/>
    </location>
</feature>
<keyword evidence="9" id="KW-0648">Protein biosynthesis</keyword>
<dbReference type="PROSITE" id="PS50862">
    <property type="entry name" value="AA_TRNA_LIGASE_II"/>
    <property type="match status" value="1"/>
</dbReference>
<keyword evidence="7" id="KW-0547">Nucleotide-binding</keyword>
<dbReference type="InterPro" id="IPR045864">
    <property type="entry name" value="aa-tRNA-synth_II/BPL/LPL"/>
</dbReference>
<dbReference type="InterPro" id="IPR027031">
    <property type="entry name" value="Gly-tRNA_synthase/POLG2"/>
</dbReference>
<evidence type="ECO:0000256" key="11">
    <source>
        <dbReference type="ARBA" id="ARBA00030057"/>
    </source>
</evidence>
<comment type="similarity">
    <text evidence="2">Belongs to the class-II aminoacyl-tRNA synthetase family.</text>
</comment>
<keyword evidence="10" id="KW-0030">Aminoacyl-tRNA synthetase</keyword>
<dbReference type="InterPro" id="IPR036621">
    <property type="entry name" value="Anticodon-bd_dom_sf"/>
</dbReference>
<dbReference type="CDD" id="cd00774">
    <property type="entry name" value="GlyRS-like_core"/>
    <property type="match status" value="1"/>
</dbReference>
<evidence type="ECO:0000256" key="1">
    <source>
        <dbReference type="ARBA" id="ARBA00004496"/>
    </source>
</evidence>
<dbReference type="PANTHER" id="PTHR10745:SF0">
    <property type="entry name" value="GLYCINE--TRNA LIGASE"/>
    <property type="match status" value="1"/>
</dbReference>
<dbReference type="Gene3D" id="3.30.40.230">
    <property type="match status" value="1"/>
</dbReference>
<dbReference type="AlphaFoldDB" id="A0A0G4HQA8"/>
<evidence type="ECO:0000256" key="9">
    <source>
        <dbReference type="ARBA" id="ARBA00022917"/>
    </source>
</evidence>
<dbReference type="Pfam" id="PF00587">
    <property type="entry name" value="tRNA-synt_2b"/>
    <property type="match status" value="1"/>
</dbReference>
<evidence type="ECO:0000256" key="6">
    <source>
        <dbReference type="ARBA" id="ARBA00022598"/>
    </source>
</evidence>
<evidence type="ECO:0000256" key="5">
    <source>
        <dbReference type="ARBA" id="ARBA00022490"/>
    </source>
</evidence>
<organism evidence="13">
    <name type="scientific">Chromera velia CCMP2878</name>
    <dbReference type="NCBI Taxonomy" id="1169474"/>
    <lineage>
        <taxon>Eukaryota</taxon>
        <taxon>Sar</taxon>
        <taxon>Alveolata</taxon>
        <taxon>Colpodellida</taxon>
        <taxon>Chromeraceae</taxon>
        <taxon>Chromera</taxon>
    </lineage>
</organism>
<dbReference type="SUPFAM" id="SSF52954">
    <property type="entry name" value="Class II aaRS ABD-related"/>
    <property type="match status" value="1"/>
</dbReference>
<dbReference type="PANTHER" id="PTHR10745">
    <property type="entry name" value="GLYCYL-TRNA SYNTHETASE/DNA POLYMERASE SUBUNIT GAMMA-2"/>
    <property type="match status" value="1"/>
</dbReference>
<keyword evidence="5" id="KW-0963">Cytoplasm</keyword>
<dbReference type="GO" id="GO:0005524">
    <property type="term" value="F:ATP binding"/>
    <property type="evidence" value="ECO:0007669"/>
    <property type="project" value="UniProtKB-KW"/>
</dbReference>
<dbReference type="VEuPathDB" id="CryptoDB:Cvel_30153"/>
<comment type="subcellular location">
    <subcellularLocation>
        <location evidence="1">Cytoplasm</location>
    </subcellularLocation>
</comment>
<evidence type="ECO:0000256" key="10">
    <source>
        <dbReference type="ARBA" id="ARBA00023146"/>
    </source>
</evidence>
<comment type="subunit">
    <text evidence="3">Homodimer.</text>
</comment>
<evidence type="ECO:0000256" key="2">
    <source>
        <dbReference type="ARBA" id="ARBA00008226"/>
    </source>
</evidence>
<dbReference type="EC" id="6.1.1.14" evidence="4"/>
<evidence type="ECO:0000313" key="13">
    <source>
        <dbReference type="EMBL" id="CEM46480.1"/>
    </source>
</evidence>
<evidence type="ECO:0000256" key="3">
    <source>
        <dbReference type="ARBA" id="ARBA00011738"/>
    </source>
</evidence>
<dbReference type="InterPro" id="IPR006195">
    <property type="entry name" value="aa-tRNA-synth_II"/>
</dbReference>
<dbReference type="InterPro" id="IPR004154">
    <property type="entry name" value="Anticodon-bd"/>
</dbReference>
<evidence type="ECO:0000256" key="4">
    <source>
        <dbReference type="ARBA" id="ARBA00012829"/>
    </source>
</evidence>
<dbReference type="Pfam" id="PF03129">
    <property type="entry name" value="HGTP_anticodon"/>
    <property type="match status" value="1"/>
</dbReference>
<dbReference type="Gene3D" id="3.30.720.200">
    <property type="match status" value="1"/>
</dbReference>
<dbReference type="SUPFAM" id="SSF55681">
    <property type="entry name" value="Class II aaRS and biotin synthetases"/>
    <property type="match status" value="1"/>
</dbReference>
<sequence>MSSIRPEAAGELEETAASLRADVEDSKPPYLRKRWKKELENVLKGKFFVAPAFEIYGGVAGLFDLGPPGCAMKAQLEAYWRRHFILHEGMLELGGTCLTPERVLEASGHVERFSDLMVKDETNGRCFRADKLLEEALEARLKESTDEEEKKSLRRVAIQADAMTAQEIHDQITHLDIRAPSSGAALSFPVPFNLMFKTSIGPQGNAVGYLRPETAQGIFVNFRRLLEYNNGKIPFAVAQIGLGFRNEIAPRQGLLRVREFQMAEIEHFVDPIDKFHPRFTEVKDLCLPLSPRETQMEEGCECGARLVARRSRQEKGGLRWCVIDNETLAYFLARTFLFLTGAGIRPEGLRFRQHLEREMAHYATDCWDAEIETSFGWVECVGHADRSAYDLSAHTRASNTELVAHRRLEKPRIVDFVKVSVDKKKIGPAFKQEAEKVLKGLEDMSDNDKLDAEKTLASTGLFNLKLSTGETYAIKREFVSFESAERKVTEESFVPSVIEPSFGLGRILYAIWEHTFNIDSFRARADGKRTDSDENERRYFSFPPHLAPFKVAIVLISHQEEFRHFVTEVHSALSALGLSTLVDSSSAYIGRRYARFDAIGVPFAVTIDLETKRDLRVTLRERDSSEQVRLPMADVPSVVARLCSRSLSWEAVLKKYPKFRTRQPVGRRIREALGLVLDHRSSVCAMTAAVAFMAVVTLRLARRL</sequence>
<reference evidence="13" key="1">
    <citation type="submission" date="2014-11" db="EMBL/GenBank/DDBJ databases">
        <authorList>
            <person name="Otto D Thomas"/>
            <person name="Naeem Raeece"/>
        </authorList>
    </citation>
    <scope>NUCLEOTIDE SEQUENCE</scope>
</reference>
<dbReference type="FunFam" id="3.30.720.200:FF:000001">
    <property type="entry name" value="Glycine--tRNA ligase 2"/>
    <property type="match status" value="1"/>
</dbReference>
<protein>
    <recommendedName>
        <fullName evidence="4">glycine--tRNA ligase</fullName>
        <ecNumber evidence="4">6.1.1.14</ecNumber>
    </recommendedName>
    <alternativeName>
        <fullName evidence="11">Diadenosine tetraphosphate synthetase</fullName>
    </alternativeName>
</protein>
<evidence type="ECO:0000256" key="8">
    <source>
        <dbReference type="ARBA" id="ARBA00022840"/>
    </source>
</evidence>
<evidence type="ECO:0000256" key="7">
    <source>
        <dbReference type="ARBA" id="ARBA00022741"/>
    </source>
</evidence>
<dbReference type="Gene3D" id="3.30.930.10">
    <property type="entry name" value="Bira Bifunctional Protein, Domain 2"/>
    <property type="match status" value="1"/>
</dbReference>
<dbReference type="PRINTS" id="PR01043">
    <property type="entry name" value="TRNASYNTHGLY"/>
</dbReference>
<dbReference type="InterPro" id="IPR002315">
    <property type="entry name" value="tRNA-synt_gly"/>
</dbReference>
<dbReference type="GO" id="GO:0005739">
    <property type="term" value="C:mitochondrion"/>
    <property type="evidence" value="ECO:0007669"/>
    <property type="project" value="TreeGrafter"/>
</dbReference>
<dbReference type="PhylomeDB" id="A0A0G4HQA8"/>
<dbReference type="NCBIfam" id="TIGR00389">
    <property type="entry name" value="glyS_dimeric"/>
    <property type="match status" value="1"/>
</dbReference>
<gene>
    <name evidence="13" type="ORF">Cvel_30153</name>
</gene>
<dbReference type="Gene3D" id="3.40.50.800">
    <property type="entry name" value="Anticodon-binding domain"/>
    <property type="match status" value="1"/>
</dbReference>
<name>A0A0G4HQA8_9ALVE</name>